<dbReference type="Gene3D" id="2.130.10.10">
    <property type="entry name" value="YVTN repeat-like/Quinoprotein amine dehydrogenase"/>
    <property type="match status" value="1"/>
</dbReference>
<evidence type="ECO:0000256" key="2">
    <source>
        <dbReference type="ARBA" id="ARBA00022527"/>
    </source>
</evidence>
<accession>A0A9R0RWN6</accession>
<dbReference type="PANTHER" id="PTHR45707:SF69">
    <property type="entry name" value="CALCIUM-DEPENDENT LIPID-BINDING (CALB DOMAIN) PLANT PHOSPHORIBOSYLTRANSFERASE FAMILY PROTEIN"/>
    <property type="match status" value="1"/>
</dbReference>
<dbReference type="GO" id="GO:0004674">
    <property type="term" value="F:protein serine/threonine kinase activity"/>
    <property type="evidence" value="ECO:0007669"/>
    <property type="project" value="UniProtKB-KW"/>
</dbReference>
<name>A0A9R0RWN6_TRITD</name>
<evidence type="ECO:0000256" key="4">
    <source>
        <dbReference type="ARBA" id="ARBA00022679"/>
    </source>
</evidence>
<dbReference type="InterPro" id="IPR019775">
    <property type="entry name" value="WD40_repeat_CS"/>
</dbReference>
<dbReference type="FunFam" id="1.10.510.10:FF:001023">
    <property type="entry name" value="Os07g0541700 protein"/>
    <property type="match status" value="1"/>
</dbReference>
<dbReference type="Pfam" id="PF00400">
    <property type="entry name" value="WD40"/>
    <property type="match status" value="4"/>
</dbReference>
<keyword evidence="8 12" id="KW-0067">ATP-binding</keyword>
<evidence type="ECO:0000256" key="9">
    <source>
        <dbReference type="ARBA" id="ARBA00047899"/>
    </source>
</evidence>
<evidence type="ECO:0000313" key="15">
    <source>
        <dbReference type="Proteomes" id="UP000324705"/>
    </source>
</evidence>
<dbReference type="InterPro" id="IPR001680">
    <property type="entry name" value="WD40_rpt"/>
</dbReference>
<evidence type="ECO:0000256" key="11">
    <source>
        <dbReference type="PROSITE-ProRule" id="PRU00221"/>
    </source>
</evidence>
<dbReference type="Proteomes" id="UP000324705">
    <property type="component" value="Chromosome 3A"/>
</dbReference>
<dbReference type="EC" id="2.7.11.1" evidence="1"/>
<keyword evidence="15" id="KW-1185">Reference proteome</keyword>
<evidence type="ECO:0000256" key="7">
    <source>
        <dbReference type="ARBA" id="ARBA00022777"/>
    </source>
</evidence>
<dbReference type="InterPro" id="IPR008271">
    <property type="entry name" value="Ser/Thr_kinase_AS"/>
</dbReference>
<evidence type="ECO:0000256" key="10">
    <source>
        <dbReference type="ARBA" id="ARBA00048679"/>
    </source>
</evidence>
<keyword evidence="4" id="KW-0808">Transferase</keyword>
<keyword evidence="6 12" id="KW-0547">Nucleotide-binding</keyword>
<evidence type="ECO:0000256" key="5">
    <source>
        <dbReference type="ARBA" id="ARBA00022737"/>
    </source>
</evidence>
<dbReference type="InterPro" id="IPR011009">
    <property type="entry name" value="Kinase-like_dom_sf"/>
</dbReference>
<dbReference type="Gene3D" id="3.30.200.20">
    <property type="entry name" value="Phosphorylase Kinase, domain 1"/>
    <property type="match status" value="1"/>
</dbReference>
<dbReference type="PROSITE" id="PS50082">
    <property type="entry name" value="WD_REPEATS_2"/>
    <property type="match status" value="3"/>
</dbReference>
<evidence type="ECO:0000256" key="3">
    <source>
        <dbReference type="ARBA" id="ARBA00022574"/>
    </source>
</evidence>
<dbReference type="Gene3D" id="1.10.510.10">
    <property type="entry name" value="Transferase(Phosphotransferase) domain 1"/>
    <property type="match status" value="1"/>
</dbReference>
<feature type="repeat" description="WD" evidence="11">
    <location>
        <begin position="668"/>
        <end position="711"/>
    </location>
</feature>
<dbReference type="PANTHER" id="PTHR45707">
    <property type="entry name" value="C2 CALCIUM/LIPID-BINDING PLANT PHOSPHORIBOSYLTRANSFERASE FAMILY PROTEIN"/>
    <property type="match status" value="1"/>
</dbReference>
<dbReference type="Pfam" id="PF07714">
    <property type="entry name" value="PK_Tyr_Ser-Thr"/>
    <property type="match status" value="1"/>
</dbReference>
<dbReference type="CDD" id="cd00200">
    <property type="entry name" value="WD40"/>
    <property type="match status" value="1"/>
</dbReference>
<dbReference type="PROSITE" id="PS50011">
    <property type="entry name" value="PROTEIN_KINASE_DOM"/>
    <property type="match status" value="1"/>
</dbReference>
<organism evidence="14 15">
    <name type="scientific">Triticum turgidum subsp. durum</name>
    <name type="common">Durum wheat</name>
    <name type="synonym">Triticum durum</name>
    <dbReference type="NCBI Taxonomy" id="4567"/>
    <lineage>
        <taxon>Eukaryota</taxon>
        <taxon>Viridiplantae</taxon>
        <taxon>Streptophyta</taxon>
        <taxon>Embryophyta</taxon>
        <taxon>Tracheophyta</taxon>
        <taxon>Spermatophyta</taxon>
        <taxon>Magnoliopsida</taxon>
        <taxon>Liliopsida</taxon>
        <taxon>Poales</taxon>
        <taxon>Poaceae</taxon>
        <taxon>BOP clade</taxon>
        <taxon>Pooideae</taxon>
        <taxon>Triticodae</taxon>
        <taxon>Triticeae</taxon>
        <taxon>Triticinae</taxon>
        <taxon>Triticum</taxon>
    </lineage>
</organism>
<dbReference type="InterPro" id="IPR015943">
    <property type="entry name" value="WD40/YVTN_repeat-like_dom_sf"/>
</dbReference>
<keyword evidence="5" id="KW-0677">Repeat</keyword>
<keyword evidence="3 11" id="KW-0853">WD repeat</keyword>
<evidence type="ECO:0000313" key="14">
    <source>
        <dbReference type="EMBL" id="VAH68240.1"/>
    </source>
</evidence>
<dbReference type="InterPro" id="IPR000719">
    <property type="entry name" value="Prot_kinase_dom"/>
</dbReference>
<dbReference type="SMART" id="SM00220">
    <property type="entry name" value="S_TKc"/>
    <property type="match status" value="1"/>
</dbReference>
<keyword evidence="2" id="KW-0723">Serine/threonine-protein kinase</keyword>
<dbReference type="PROSITE" id="PS50294">
    <property type="entry name" value="WD_REPEATS_REGION"/>
    <property type="match status" value="3"/>
</dbReference>
<dbReference type="AlphaFoldDB" id="A0A9R0RWN6"/>
<proteinExistence type="predicted"/>
<evidence type="ECO:0000256" key="12">
    <source>
        <dbReference type="PROSITE-ProRule" id="PRU10141"/>
    </source>
</evidence>
<dbReference type="InterPro" id="IPR036322">
    <property type="entry name" value="WD40_repeat_dom_sf"/>
</dbReference>
<comment type="catalytic activity">
    <reaction evidence="10">
        <text>L-seryl-[protein] + ATP = O-phospho-L-seryl-[protein] + ADP + H(+)</text>
        <dbReference type="Rhea" id="RHEA:17989"/>
        <dbReference type="Rhea" id="RHEA-COMP:9863"/>
        <dbReference type="Rhea" id="RHEA-COMP:11604"/>
        <dbReference type="ChEBI" id="CHEBI:15378"/>
        <dbReference type="ChEBI" id="CHEBI:29999"/>
        <dbReference type="ChEBI" id="CHEBI:30616"/>
        <dbReference type="ChEBI" id="CHEBI:83421"/>
        <dbReference type="ChEBI" id="CHEBI:456216"/>
        <dbReference type="EC" id="2.7.11.1"/>
    </reaction>
</comment>
<keyword evidence="7" id="KW-0418">Kinase</keyword>
<dbReference type="InterPro" id="IPR001245">
    <property type="entry name" value="Ser-Thr/Tyr_kinase_cat_dom"/>
</dbReference>
<dbReference type="EMBL" id="LT934115">
    <property type="protein sequence ID" value="VAH68240.1"/>
    <property type="molecule type" value="Genomic_DNA"/>
</dbReference>
<dbReference type="SMART" id="SM00320">
    <property type="entry name" value="WD40"/>
    <property type="match status" value="5"/>
</dbReference>
<dbReference type="SUPFAM" id="SSF50978">
    <property type="entry name" value="WD40 repeat-like"/>
    <property type="match status" value="1"/>
</dbReference>
<dbReference type="PRINTS" id="PR00320">
    <property type="entry name" value="GPROTEINBRPT"/>
</dbReference>
<evidence type="ECO:0000256" key="1">
    <source>
        <dbReference type="ARBA" id="ARBA00012513"/>
    </source>
</evidence>
<dbReference type="Gramene" id="TRITD3Av1G250950.5">
    <property type="protein sequence ID" value="TRITD3Av1G250950.5"/>
    <property type="gene ID" value="TRITD3Av1G250950"/>
</dbReference>
<dbReference type="PROSITE" id="PS00108">
    <property type="entry name" value="PROTEIN_KINASE_ST"/>
    <property type="match status" value="1"/>
</dbReference>
<feature type="repeat" description="WD" evidence="11">
    <location>
        <begin position="712"/>
        <end position="744"/>
    </location>
</feature>
<feature type="binding site" evidence="12">
    <location>
        <position position="65"/>
    </location>
    <ligand>
        <name>ATP</name>
        <dbReference type="ChEBI" id="CHEBI:30616"/>
    </ligand>
</feature>
<feature type="repeat" description="WD" evidence="11">
    <location>
        <begin position="625"/>
        <end position="667"/>
    </location>
</feature>
<evidence type="ECO:0000256" key="6">
    <source>
        <dbReference type="ARBA" id="ARBA00022741"/>
    </source>
</evidence>
<comment type="catalytic activity">
    <reaction evidence="9">
        <text>L-threonyl-[protein] + ATP = O-phospho-L-threonyl-[protein] + ADP + H(+)</text>
        <dbReference type="Rhea" id="RHEA:46608"/>
        <dbReference type="Rhea" id="RHEA-COMP:11060"/>
        <dbReference type="Rhea" id="RHEA-COMP:11605"/>
        <dbReference type="ChEBI" id="CHEBI:15378"/>
        <dbReference type="ChEBI" id="CHEBI:30013"/>
        <dbReference type="ChEBI" id="CHEBI:30616"/>
        <dbReference type="ChEBI" id="CHEBI:61977"/>
        <dbReference type="ChEBI" id="CHEBI:456216"/>
        <dbReference type="EC" id="2.7.11.1"/>
    </reaction>
</comment>
<dbReference type="PROSITE" id="PS00107">
    <property type="entry name" value="PROTEIN_KINASE_ATP"/>
    <property type="match status" value="1"/>
</dbReference>
<sequence length="804" mass="91243">MDRQASARIDLECMLLDETKEPRALPLPLLEDITKSFSADHEIGRGGFAVVYQGILDNGMVAVKKLSNTYLYENKFQTEIQCLMKVKHRNVVRFLGYCCDTQGQVATHEGNFVMADIQERLLCFEFLPKGDLSNYISGRATIFFLAKDYLVHEHSYTVLHSMSCTNYSLNIKDFIPDTKPPFLCPIYVDASSGLEWRDRYKIIKGICQGLDYLHRNDIVHLDLKPANILMDAKMVPKIGDFGLSRCFQEEQTRTIATTFAGSLGYLAPEFGDRIITHKYDLYSLGVIITEILTGRKGYSDVDEVLESWSNRLEKSQRQQVRVCTEIALQCTERSPKRRPTSTQYVVDRLTETESTGTMDLLDVYLVELHFPVEPDTDEHAVFRLMKKSTKPWRCFASLPVYGIVPPKSTTYTLVVTAQQQETLPEETECDLILQSSLSGDKSIPTLRDQSKYDKFFDEAKESGNAVCEVMLKTVFASQGPTTSEPTISRRLKDQWIISLKNTHGMLCSLDAQTTEPCSHTLFLAITEVYCHRRRVMFFLLVIPDVHSVKVISRKKWFVAGTSDGVIHVYNYDNKIQKLRSFRAASDCFITSMAVHPTHPYVLSSAHRDMKLWDWDNGWDCTQSFVQEHSDTIQQVAFNPVDSNIFASASDDHTVKVWSIDSPESKYTLSGHQDKVNCLNFFTCNDRQYLITGSDDHTAKIWDMEEKACVHTIQAFVSPVISVMAFPDSSYLITGSRDGSVHFWSSSEFRLERIVNFGSGGAIWGLGCFMGSRRIVIGQEYTVSIMAIDNEDEPFASEDSNENPI</sequence>
<evidence type="ECO:0000256" key="8">
    <source>
        <dbReference type="ARBA" id="ARBA00022840"/>
    </source>
</evidence>
<gene>
    <name evidence="14" type="ORF">TRITD_3Av1G250950</name>
</gene>
<evidence type="ECO:0000259" key="13">
    <source>
        <dbReference type="PROSITE" id="PS50011"/>
    </source>
</evidence>
<dbReference type="InterPro" id="IPR020472">
    <property type="entry name" value="WD40_PAC1"/>
</dbReference>
<dbReference type="SUPFAM" id="SSF56112">
    <property type="entry name" value="Protein kinase-like (PK-like)"/>
    <property type="match status" value="1"/>
</dbReference>
<feature type="domain" description="Protein kinase" evidence="13">
    <location>
        <begin position="37"/>
        <end position="350"/>
    </location>
</feature>
<dbReference type="InterPro" id="IPR013783">
    <property type="entry name" value="Ig-like_fold"/>
</dbReference>
<protein>
    <recommendedName>
        <fullName evidence="1">non-specific serine/threonine protein kinase</fullName>
        <ecNumber evidence="1">2.7.11.1</ecNumber>
    </recommendedName>
</protein>
<dbReference type="InterPro" id="IPR017441">
    <property type="entry name" value="Protein_kinase_ATP_BS"/>
</dbReference>
<dbReference type="PROSITE" id="PS00678">
    <property type="entry name" value="WD_REPEATS_1"/>
    <property type="match status" value="1"/>
</dbReference>
<reference evidence="14 15" key="1">
    <citation type="submission" date="2017-09" db="EMBL/GenBank/DDBJ databases">
        <authorList>
            <consortium name="International Durum Wheat Genome Sequencing Consortium (IDWGSC)"/>
            <person name="Milanesi L."/>
        </authorList>
    </citation>
    <scope>NUCLEOTIDE SEQUENCE [LARGE SCALE GENOMIC DNA]</scope>
    <source>
        <strain evidence="15">cv. Svevo</strain>
    </source>
</reference>
<dbReference type="GO" id="GO:0005524">
    <property type="term" value="F:ATP binding"/>
    <property type="evidence" value="ECO:0007669"/>
    <property type="project" value="UniProtKB-UniRule"/>
</dbReference>
<dbReference type="Gene3D" id="2.60.40.10">
    <property type="entry name" value="Immunoglobulins"/>
    <property type="match status" value="1"/>
</dbReference>